<name>A0ACC3DIK2_9PEZI</name>
<protein>
    <submittedName>
        <fullName evidence="1">Uncharacterized protein</fullName>
    </submittedName>
</protein>
<accession>A0ACC3DIK2</accession>
<feature type="non-terminal residue" evidence="1">
    <location>
        <position position="376"/>
    </location>
</feature>
<keyword evidence="2" id="KW-1185">Reference proteome</keyword>
<gene>
    <name evidence="1" type="ORF">LTS18_013041</name>
</gene>
<evidence type="ECO:0000313" key="1">
    <source>
        <dbReference type="EMBL" id="KAK3076424.1"/>
    </source>
</evidence>
<dbReference type="EMBL" id="JAWDJW010003988">
    <property type="protein sequence ID" value="KAK3076424.1"/>
    <property type="molecule type" value="Genomic_DNA"/>
</dbReference>
<reference evidence="1" key="1">
    <citation type="submission" date="2024-09" db="EMBL/GenBank/DDBJ databases">
        <title>Black Yeasts Isolated from many extreme environments.</title>
        <authorList>
            <person name="Coleine C."/>
            <person name="Stajich J.E."/>
            <person name="Selbmann L."/>
        </authorList>
    </citation>
    <scope>NUCLEOTIDE SEQUENCE</scope>
    <source>
        <strain evidence="1">CCFEE 5737</strain>
    </source>
</reference>
<evidence type="ECO:0000313" key="2">
    <source>
        <dbReference type="Proteomes" id="UP001186974"/>
    </source>
</evidence>
<organism evidence="1 2">
    <name type="scientific">Coniosporium uncinatum</name>
    <dbReference type="NCBI Taxonomy" id="93489"/>
    <lineage>
        <taxon>Eukaryota</taxon>
        <taxon>Fungi</taxon>
        <taxon>Dikarya</taxon>
        <taxon>Ascomycota</taxon>
        <taxon>Pezizomycotina</taxon>
        <taxon>Dothideomycetes</taxon>
        <taxon>Dothideomycetes incertae sedis</taxon>
        <taxon>Coniosporium</taxon>
    </lineage>
</organism>
<proteinExistence type="predicted"/>
<comment type="caution">
    <text evidence="1">The sequence shown here is derived from an EMBL/GenBank/DDBJ whole genome shotgun (WGS) entry which is preliminary data.</text>
</comment>
<dbReference type="Proteomes" id="UP001186974">
    <property type="component" value="Unassembled WGS sequence"/>
</dbReference>
<sequence length="376" mass="41638">MLRYRRYRVFVVFAVLAVFAFFRFTSTRRWEKGAAETVKQQLGHFGLKPTQPADAAQEAAHNTQELLFTLPVAEAPLTRVAPPPIASLSPPVQKIPPELSSSIPDAKGSRPGGQKVSHEAEDLLPGSSPRPGVDTQFEVSSLSLPTSTGTSVVYWVKPTEHFPLPLDNLAQLPIGSKKLPKIQAEFKRESAAQKAKREEQLGAVKEALRHAWNGYREHAWGHDELHPVDGGFRNPFNGWGATLVDTLDTLWIAGMTKEFEEAVEAVGKIDFKTSPRNDIPLFETTIRYLGGLLAAFDVSEGKYTVLLDKAVELGGILFGAFDTPNRMPITYYHWKPAFSSQPHRAGTRTVLAEVGSLSMEFTRLAQLTKEPKYYDA</sequence>